<dbReference type="AlphaFoldDB" id="A0A3B1AHS8"/>
<dbReference type="NCBIfam" id="TIGR01462">
    <property type="entry name" value="greA"/>
    <property type="match status" value="1"/>
</dbReference>
<dbReference type="NCBIfam" id="NF001264">
    <property type="entry name" value="PRK00226.1-5"/>
    <property type="match status" value="1"/>
</dbReference>
<reference evidence="10" key="1">
    <citation type="submission" date="2018-06" db="EMBL/GenBank/DDBJ databases">
        <authorList>
            <person name="Zhirakovskaya E."/>
        </authorList>
    </citation>
    <scope>NUCLEOTIDE SEQUENCE</scope>
</reference>
<dbReference type="GO" id="GO:0032784">
    <property type="term" value="P:regulation of DNA-templated transcription elongation"/>
    <property type="evidence" value="ECO:0007669"/>
    <property type="project" value="InterPro"/>
</dbReference>
<evidence type="ECO:0000256" key="5">
    <source>
        <dbReference type="ARBA" id="ARBA00023163"/>
    </source>
</evidence>
<comment type="similarity">
    <text evidence="1">Belongs to the GreA/GreB family.</text>
</comment>
<dbReference type="Pfam" id="PF03449">
    <property type="entry name" value="GreA_GreB_N"/>
    <property type="match status" value="1"/>
</dbReference>
<dbReference type="GO" id="GO:0003677">
    <property type="term" value="F:DNA binding"/>
    <property type="evidence" value="ECO:0007669"/>
    <property type="project" value="UniProtKB-KW"/>
</dbReference>
<proteinExistence type="inferred from homology"/>
<dbReference type="FunFam" id="3.10.50.30:FF:000001">
    <property type="entry name" value="Transcription elongation factor GreA"/>
    <property type="match status" value="1"/>
</dbReference>
<dbReference type="PROSITE" id="PS00830">
    <property type="entry name" value="GREAB_2"/>
    <property type="match status" value="1"/>
</dbReference>
<evidence type="ECO:0000256" key="1">
    <source>
        <dbReference type="ARBA" id="ARBA00008213"/>
    </source>
</evidence>
<keyword evidence="10" id="KW-0251">Elongation factor</keyword>
<organism evidence="10">
    <name type="scientific">hydrothermal vent metagenome</name>
    <dbReference type="NCBI Taxonomy" id="652676"/>
    <lineage>
        <taxon>unclassified sequences</taxon>
        <taxon>metagenomes</taxon>
        <taxon>ecological metagenomes</taxon>
    </lineage>
</organism>
<dbReference type="GO" id="GO:0070063">
    <property type="term" value="F:RNA polymerase binding"/>
    <property type="evidence" value="ECO:0007669"/>
    <property type="project" value="InterPro"/>
</dbReference>
<gene>
    <name evidence="10" type="ORF">MNBD_GAMMA21-1960</name>
</gene>
<keyword evidence="10" id="KW-0648">Protein biosynthesis</keyword>
<sequence>MSRAPITTSGADRLRAELDELKKVKRPTIIQAIAEAREHGDLKENAEYHAAREQQSFTEGRIQQIEGTLSNADIIDVITVGKNAGSKIVFGATVELFDVNEEKDVSYQIVGELEADIKLNLISITSPIARALIGKSPDDVAVVQAPSGDREYEVISVRYK</sequence>
<evidence type="ECO:0000256" key="3">
    <source>
        <dbReference type="ARBA" id="ARBA00023015"/>
    </source>
</evidence>
<keyword evidence="3" id="KW-0805">Transcription regulation</keyword>
<evidence type="ECO:0000259" key="9">
    <source>
        <dbReference type="Pfam" id="PF03449"/>
    </source>
</evidence>
<dbReference type="InterPro" id="IPR001437">
    <property type="entry name" value="Tscrpt_elong_fac_GreA/B_C"/>
</dbReference>
<dbReference type="InterPro" id="IPR006359">
    <property type="entry name" value="Tscrpt_elong_fac_GreA"/>
</dbReference>
<dbReference type="NCBIfam" id="NF001263">
    <property type="entry name" value="PRK00226.1-4"/>
    <property type="match status" value="1"/>
</dbReference>
<evidence type="ECO:0000256" key="6">
    <source>
        <dbReference type="ARBA" id="ARBA00024916"/>
    </source>
</evidence>
<dbReference type="InterPro" id="IPR022691">
    <property type="entry name" value="Tscrpt_elong_fac_GreA/B_N"/>
</dbReference>
<dbReference type="InterPro" id="IPR018151">
    <property type="entry name" value="TF_GreA/GreB_CS"/>
</dbReference>
<dbReference type="InterPro" id="IPR023459">
    <property type="entry name" value="Tscrpt_elong_fac_GreA/B_fam"/>
</dbReference>
<protein>
    <recommendedName>
        <fullName evidence="2">Transcription elongation factor GreA</fullName>
    </recommendedName>
    <alternativeName>
        <fullName evidence="7">Transcript cleavage factor GreA</fullName>
    </alternativeName>
</protein>
<dbReference type="InterPro" id="IPR036953">
    <property type="entry name" value="GreA/GreB_C_sf"/>
</dbReference>
<dbReference type="Gene3D" id="3.10.50.30">
    <property type="entry name" value="Transcription elongation factor, GreA/GreB, C-terminal domain"/>
    <property type="match status" value="1"/>
</dbReference>
<keyword evidence="4" id="KW-0238">DNA-binding</keyword>
<dbReference type="PIRSF" id="PIRSF006092">
    <property type="entry name" value="GreA_GreB"/>
    <property type="match status" value="1"/>
</dbReference>
<comment type="function">
    <text evidence="6">Necessary for efficient RNA polymerase transcription elongation past template-encoded arresting sites. The arresting sites in DNA have the property of trapping a certain fraction of elongating RNA polymerases that pass through, resulting in locked ternary complexes. Cleavage of the nascent transcript by cleavage factors such as GreA or GreB allows the resumption of elongation from the new 3'terminus. GreA releases sequences of 2 to 3 nucleotides.</text>
</comment>
<dbReference type="PANTHER" id="PTHR30437">
    <property type="entry name" value="TRANSCRIPTION ELONGATION FACTOR GREA"/>
    <property type="match status" value="1"/>
</dbReference>
<dbReference type="SUPFAM" id="SSF54534">
    <property type="entry name" value="FKBP-like"/>
    <property type="match status" value="1"/>
</dbReference>
<keyword evidence="5" id="KW-0804">Transcription</keyword>
<dbReference type="PROSITE" id="PS00829">
    <property type="entry name" value="GREAB_1"/>
    <property type="match status" value="1"/>
</dbReference>
<dbReference type="EMBL" id="UOFR01000067">
    <property type="protein sequence ID" value="VAW99532.1"/>
    <property type="molecule type" value="Genomic_DNA"/>
</dbReference>
<dbReference type="Pfam" id="PF01272">
    <property type="entry name" value="GreA_GreB"/>
    <property type="match status" value="1"/>
</dbReference>
<evidence type="ECO:0000313" key="10">
    <source>
        <dbReference type="EMBL" id="VAW99532.1"/>
    </source>
</evidence>
<evidence type="ECO:0000256" key="4">
    <source>
        <dbReference type="ARBA" id="ARBA00023125"/>
    </source>
</evidence>
<dbReference type="NCBIfam" id="NF001261">
    <property type="entry name" value="PRK00226.1-2"/>
    <property type="match status" value="1"/>
</dbReference>
<accession>A0A3B1AHS8</accession>
<evidence type="ECO:0000256" key="7">
    <source>
        <dbReference type="ARBA" id="ARBA00030776"/>
    </source>
</evidence>
<feature type="domain" description="Transcription elongation factor GreA/GreB C-terminal" evidence="8">
    <location>
        <begin position="86"/>
        <end position="159"/>
    </location>
</feature>
<dbReference type="InterPro" id="IPR036805">
    <property type="entry name" value="Tscrpt_elong_fac_GreA/B_N_sf"/>
</dbReference>
<name>A0A3B1AHS8_9ZZZZ</name>
<evidence type="ECO:0000259" key="8">
    <source>
        <dbReference type="Pfam" id="PF01272"/>
    </source>
</evidence>
<feature type="domain" description="Transcription elongation factor GreA/GreB N-terminal" evidence="9">
    <location>
        <begin position="5"/>
        <end position="74"/>
    </location>
</feature>
<dbReference type="SUPFAM" id="SSF46557">
    <property type="entry name" value="GreA transcript cleavage protein, N-terminal domain"/>
    <property type="match status" value="1"/>
</dbReference>
<dbReference type="PANTHER" id="PTHR30437:SF4">
    <property type="entry name" value="TRANSCRIPTION ELONGATION FACTOR GREA"/>
    <property type="match status" value="1"/>
</dbReference>
<evidence type="ECO:0000256" key="2">
    <source>
        <dbReference type="ARBA" id="ARBA00013729"/>
    </source>
</evidence>
<dbReference type="HAMAP" id="MF_00105">
    <property type="entry name" value="GreA_GreB"/>
    <property type="match status" value="1"/>
</dbReference>
<dbReference type="InterPro" id="IPR028624">
    <property type="entry name" value="Tscrpt_elong_fac_GreA/B"/>
</dbReference>
<dbReference type="Gene3D" id="1.10.287.180">
    <property type="entry name" value="Transcription elongation factor, GreA/GreB, N-terminal domain"/>
    <property type="match status" value="1"/>
</dbReference>
<dbReference type="FunFam" id="1.10.287.180:FF:000001">
    <property type="entry name" value="Transcription elongation factor GreA"/>
    <property type="match status" value="1"/>
</dbReference>
<dbReference type="GO" id="GO:0006354">
    <property type="term" value="P:DNA-templated transcription elongation"/>
    <property type="evidence" value="ECO:0007669"/>
    <property type="project" value="TreeGrafter"/>
</dbReference>
<dbReference type="GO" id="GO:0003746">
    <property type="term" value="F:translation elongation factor activity"/>
    <property type="evidence" value="ECO:0007669"/>
    <property type="project" value="UniProtKB-KW"/>
</dbReference>